<name>A0A2G5VVK7_9PELO</name>
<dbReference type="EMBL" id="PDUG01000001">
    <property type="protein sequence ID" value="PIC55803.1"/>
    <property type="molecule type" value="Genomic_DNA"/>
</dbReference>
<accession>A0A2G5VVK7</accession>
<evidence type="ECO:0000313" key="2">
    <source>
        <dbReference type="Proteomes" id="UP000230233"/>
    </source>
</evidence>
<keyword evidence="2" id="KW-1185">Reference proteome</keyword>
<evidence type="ECO:0000313" key="1">
    <source>
        <dbReference type="EMBL" id="PIC55803.1"/>
    </source>
</evidence>
<dbReference type="OrthoDB" id="5875288at2759"/>
<gene>
    <name evidence="1" type="primary">Cnig_chr_I.g925</name>
    <name evidence="1" type="ORF">B9Z55_000925</name>
</gene>
<reference evidence="2" key="1">
    <citation type="submission" date="2017-10" db="EMBL/GenBank/DDBJ databases">
        <title>Rapid genome shrinkage in a self-fertile nematode reveals novel sperm competition proteins.</title>
        <authorList>
            <person name="Yin D."/>
            <person name="Schwarz E.M."/>
            <person name="Thomas C.G."/>
            <person name="Felde R.L."/>
            <person name="Korf I.F."/>
            <person name="Cutter A.D."/>
            <person name="Schartner C.M."/>
            <person name="Ralston E.J."/>
            <person name="Meyer B.J."/>
            <person name="Haag E.S."/>
        </authorList>
    </citation>
    <scope>NUCLEOTIDE SEQUENCE [LARGE SCALE GENOMIC DNA]</scope>
    <source>
        <strain evidence="2">JU1422</strain>
    </source>
</reference>
<organism evidence="1 2">
    <name type="scientific">Caenorhabditis nigoni</name>
    <dbReference type="NCBI Taxonomy" id="1611254"/>
    <lineage>
        <taxon>Eukaryota</taxon>
        <taxon>Metazoa</taxon>
        <taxon>Ecdysozoa</taxon>
        <taxon>Nematoda</taxon>
        <taxon>Chromadorea</taxon>
        <taxon>Rhabditida</taxon>
        <taxon>Rhabditina</taxon>
        <taxon>Rhabditomorpha</taxon>
        <taxon>Rhabditoidea</taxon>
        <taxon>Rhabditidae</taxon>
        <taxon>Peloderinae</taxon>
        <taxon>Caenorhabditis</taxon>
    </lineage>
</organism>
<protein>
    <submittedName>
        <fullName evidence="1">Uncharacterized protein</fullName>
    </submittedName>
</protein>
<proteinExistence type="predicted"/>
<dbReference type="Proteomes" id="UP000230233">
    <property type="component" value="Chromosome I"/>
</dbReference>
<dbReference type="AlphaFoldDB" id="A0A2G5VVK7"/>
<comment type="caution">
    <text evidence="1">The sequence shown here is derived from an EMBL/GenBank/DDBJ whole genome shotgun (WGS) entry which is preliminary data.</text>
</comment>
<sequence length="292" mass="33254">MAKKQIQCQKSVGLSDRVHGHNWIRKRGESTNLRIPMGRKQVRSTLCIALSNTKHTDHLYRCQHLLDLQRQLAHACYRQSFKVRTFSLLKLYMSARMDNPNEPMYQQVRVAECKEAVRLKQYKDSELVEQPTGVFRTANARDMAYNHTGWLGSSTYEHDEFVIVVGEVASFDGDTVLSTLGDTSKCSYSQGYCKNEETTIIWKESPPTRTCKYQFMVRAEALISDAHIAVPELRMFSSISQDMRRTEMEAKGCAVAGTILFRFRGRVGFPIGTPVVFRISILASPDEEAGMH</sequence>